<sequence length="154" mass="16607">MTGRGKGRWREAEAEAETGTGEGGGGALAVVETGGRRGAQRGYQDMAWGVKDSSCNHVDFAVRVERQPQMRLWSAGMTRCVRVCGGNRRIAGQSEIANQLVSDLELEVWAFLETRGDAALILRGLPTSTVPMLVSKSSGSSSVLLFKEIVYFTP</sequence>
<evidence type="ECO:0000256" key="1">
    <source>
        <dbReference type="SAM" id="MobiDB-lite"/>
    </source>
</evidence>
<dbReference type="AlphaFoldDB" id="Q5JCU4"/>
<organism evidence="2">
    <name type="scientific">Oryza sativa subsp. japonica</name>
    <name type="common">Rice</name>
    <dbReference type="NCBI Taxonomy" id="39947"/>
    <lineage>
        <taxon>Eukaryota</taxon>
        <taxon>Viridiplantae</taxon>
        <taxon>Streptophyta</taxon>
        <taxon>Embryophyta</taxon>
        <taxon>Tracheophyta</taxon>
        <taxon>Spermatophyta</taxon>
        <taxon>Magnoliopsida</taxon>
        <taxon>Liliopsida</taxon>
        <taxon>Poales</taxon>
        <taxon>Poaceae</taxon>
        <taxon>BOP clade</taxon>
        <taxon>Oryzoideae</taxon>
        <taxon>Oryzeae</taxon>
        <taxon>Oryzinae</taxon>
        <taxon>Oryza</taxon>
        <taxon>Oryza sativa</taxon>
    </lineage>
</organism>
<feature type="region of interest" description="Disordered" evidence="1">
    <location>
        <begin position="1"/>
        <end position="29"/>
    </location>
</feature>
<dbReference type="Proteomes" id="UP000817658">
    <property type="component" value="Chromosome 1"/>
</dbReference>
<accession>Q5JCU4</accession>
<evidence type="ECO:0000313" key="2">
    <source>
        <dbReference type="EMBL" id="BAD87049.1"/>
    </source>
</evidence>
<dbReference type="EMBL" id="AP003228">
    <property type="protein sequence ID" value="BAD87049.1"/>
    <property type="molecule type" value="Genomic_DNA"/>
</dbReference>
<reference evidence="2" key="1">
    <citation type="journal article" date="2002" name="Nature">
        <title>The genome sequence and structure of rice chromosome 1.</title>
        <authorList>
            <person name="Sasaki T."/>
            <person name="Matsumoto T."/>
            <person name="Yamamoto K."/>
            <person name="Sakata K."/>
            <person name="Baba T."/>
            <person name="Katayose Y."/>
            <person name="Wu J."/>
            <person name="Niimura Y."/>
            <person name="Cheng Z."/>
            <person name="Nagamura Y."/>
            <person name="Antonio B.A."/>
            <person name="Kanamori H."/>
            <person name="Hosokawa S."/>
            <person name="Masukawa M."/>
            <person name="Arikawa K."/>
            <person name="Chiden Y."/>
            <person name="Hayashi M."/>
            <person name="Okamoto M."/>
            <person name="Ando T."/>
            <person name="Aoki H."/>
            <person name="Arita K."/>
            <person name="Hamada M."/>
            <person name="Harada C."/>
            <person name="Hijishita S."/>
            <person name="Honda M."/>
            <person name="Ichikawa Y."/>
            <person name="Idonuma A."/>
            <person name="Iijima M."/>
            <person name="Ikeda M."/>
            <person name="Ikeno M."/>
            <person name="Itoh S."/>
            <person name="Itoh T."/>
            <person name="Itoh Y."/>
            <person name="Itoh Y."/>
            <person name="Iwabuchi A."/>
            <person name="Kamiya K."/>
            <person name="Karasawa W."/>
            <person name="Katagiri S."/>
            <person name="Kikuta A."/>
            <person name="Kobayashi N."/>
            <person name="Kono I."/>
            <person name="Machita K."/>
            <person name="Maehara T."/>
            <person name="Mizuno H."/>
            <person name="Mizubayashi T."/>
            <person name="Mukai Y."/>
            <person name="Nagasaki H."/>
            <person name="Nakashima M."/>
            <person name="Nakama Y."/>
            <person name="Nakamichi Y."/>
            <person name="Nakamura M."/>
            <person name="Namiki N."/>
            <person name="Negishi M."/>
            <person name="Ohta I."/>
            <person name="Ono N."/>
            <person name="Saji S."/>
            <person name="Sakai K."/>
            <person name="Shibata M."/>
            <person name="Shimokawa T."/>
            <person name="Shomura A."/>
            <person name="Song J."/>
            <person name="Takazaki Y."/>
            <person name="Terasawa K."/>
            <person name="Tsuji K."/>
            <person name="Waki K."/>
            <person name="Yamagata H."/>
            <person name="Yamane H."/>
            <person name="Yoshiki S."/>
            <person name="Yoshihara R."/>
            <person name="Yukawa K."/>
            <person name="Zhong H."/>
            <person name="Iwama H."/>
            <person name="Endo T."/>
            <person name="Ito H."/>
            <person name="Hahn J.H."/>
            <person name="Kim H.I."/>
            <person name="Eun M.Y."/>
            <person name="Yano M."/>
            <person name="Jiang J."/>
            <person name="Gojobori T."/>
        </authorList>
    </citation>
    <scope>NUCLEOTIDE SEQUENCE</scope>
</reference>
<name>Q5JCU4_ORYSJ</name>
<proteinExistence type="predicted"/>
<gene>
    <name evidence="2" type="ORF">P0020E09.33</name>
</gene>
<protein>
    <submittedName>
        <fullName evidence="2">Uncharacterized protein</fullName>
    </submittedName>
</protein>